<sequence length="1064" mass="120087">MSPSTSLTVSIWCFSLWAIALIDEGSPSLRLPSCPSTGWTCMQKSATWSADATTGPLQGLSLEYETQDRNNGNIESFAVLCARMTNIIPGKNVSSPDMYSEAMFKDFQFPSTLTFVKFKGCPLPTMPFRKILEPYSDRIMDFLFQSDVSYPNFDWTPFHNLNLKRVNVAYNGIENLPEDLFEVTLPNVTSFAAKINSISNIPSSLFRRSQNLTTIDLGANRLTAIQKGLFQGLRKLETLLLYNNRLVDIEEGSFSDLTSLQALSLQGNHLTHLPQGLLTNLTNLKHIDLLTNRFTELPEDLFASTSKIQQIKMFDNPYLTRLPEKIFNGLGNLSELHLYGTALRDLPANIFNDLGNLTQLHLYNNQLTNLPEVIFGRNPKLTELHLNGNKLRTLPKDVFVNQSNLVTLSLQDNGMDNIPESCFLNLMKLETLNLAKNNLRELPYNLLTFTPDLYNLDLSDNMISYSYENDTMGMGPFFMPRHIKNVYLRGNRMQNVPGPFLLSITWLQHLDMSFNAMVAIGSSDLQVVTDGAVLNFTGNPITSIEFDMQLMIATKLMHQPKARNNVILGSSPLFCDCNIEDFLIYLQSQRDPWFPYEVDATSLSCAGPPQLAHIPIPSLTIGQLTCDVHEQCPKDCHCLFRVSGRVQETICTNSGLRSLPWPVPWNTSVLRVDRNNLGALDDLPMERWTNLSELYLNDANLTRITISALPPNITKLALHGNQLSILPAHLMNTINSHPSLTEITLKDNPWSCECDEPSKDFKDWLNNNARKVPQLTSVRCRQGGREAGVSVTMTPDCPSTRDMAIIVSCVVLAIAAMCAFVAVGYYRYGRSVKVWMYAHQMCLWFVTEKDLDSDKTYDGFVSFSQEDADFVANYLLPGLEQGVPRYKLCIHYRDWLAGEWIPDQIIRSVNESKRTIVVLSKHFIQSVWGRLEFRTAYHQALQDRTNRIIVVVVGEVPPESEMDPELRTYVKLNTYVKWGDPWFWKKLRYAMPHHTCFGPSTISASVHHQQCVPTLSAISTASTALSDWTPLPITSTGDKMELVISQLNNIVKNDKVPYSTTNVV</sequence>
<dbReference type="SUPFAM" id="SSF52058">
    <property type="entry name" value="L domain-like"/>
    <property type="match status" value="2"/>
</dbReference>
<evidence type="ECO:0000256" key="5">
    <source>
        <dbReference type="ARBA" id="ARBA00022729"/>
    </source>
</evidence>
<comment type="similarity">
    <text evidence="2">Belongs to the Toll-like receptor family.</text>
</comment>
<evidence type="ECO:0000259" key="13">
    <source>
        <dbReference type="PROSITE" id="PS50104"/>
    </source>
</evidence>
<keyword evidence="6" id="KW-0677">Repeat</keyword>
<dbReference type="SMART" id="SM00082">
    <property type="entry name" value="LRRCT"/>
    <property type="match status" value="2"/>
</dbReference>
<dbReference type="InterPro" id="IPR003591">
    <property type="entry name" value="Leu-rich_rpt_typical-subtyp"/>
</dbReference>
<feature type="chain" id="PRO_5014197844" evidence="12">
    <location>
        <begin position="23"/>
        <end position="1064"/>
    </location>
</feature>
<name>A0A2I2MJM9_NARAN</name>
<evidence type="ECO:0000256" key="12">
    <source>
        <dbReference type="SAM" id="SignalP"/>
    </source>
</evidence>
<feature type="transmembrane region" description="Helical" evidence="11">
    <location>
        <begin position="803"/>
        <end position="826"/>
    </location>
</feature>
<dbReference type="InterPro" id="IPR035897">
    <property type="entry name" value="Toll_tir_struct_dom_sf"/>
</dbReference>
<feature type="domain" description="TIR" evidence="13">
    <location>
        <begin position="855"/>
        <end position="991"/>
    </location>
</feature>
<evidence type="ECO:0000313" key="14">
    <source>
        <dbReference type="EMBL" id="SOU94107.1"/>
    </source>
</evidence>
<dbReference type="FunFam" id="3.80.10.10:FF:001164">
    <property type="entry name" value="GH01279p"/>
    <property type="match status" value="2"/>
</dbReference>
<dbReference type="PANTHER" id="PTHR24365">
    <property type="entry name" value="TOLL-LIKE RECEPTOR"/>
    <property type="match status" value="1"/>
</dbReference>
<dbReference type="GO" id="GO:0007165">
    <property type="term" value="P:signal transduction"/>
    <property type="evidence" value="ECO:0007669"/>
    <property type="project" value="InterPro"/>
</dbReference>
<dbReference type="SMART" id="SM00255">
    <property type="entry name" value="TIR"/>
    <property type="match status" value="1"/>
</dbReference>
<accession>A0A2I2MJM9</accession>
<keyword evidence="5 12" id="KW-0732">Signal</keyword>
<dbReference type="InterPro" id="IPR000157">
    <property type="entry name" value="TIR_dom"/>
</dbReference>
<keyword evidence="3" id="KW-0433">Leucine-rich repeat</keyword>
<dbReference type="GO" id="GO:0038023">
    <property type="term" value="F:signaling receptor activity"/>
    <property type="evidence" value="ECO:0007669"/>
    <property type="project" value="TreeGrafter"/>
</dbReference>
<reference evidence="14" key="1">
    <citation type="submission" date="2017-12" db="EMBL/GenBank/DDBJ databases">
        <authorList>
            <person name="Hurst M.R.H."/>
        </authorList>
    </citation>
    <scope>NUCLEOTIDE SEQUENCE</scope>
    <source>
        <tissue evidence="14">Embryonic</tissue>
    </source>
</reference>
<evidence type="ECO:0000256" key="6">
    <source>
        <dbReference type="ARBA" id="ARBA00022737"/>
    </source>
</evidence>
<dbReference type="AlphaFoldDB" id="A0A2I2MJM9"/>
<dbReference type="Pfam" id="PF01582">
    <property type="entry name" value="TIR"/>
    <property type="match status" value="1"/>
</dbReference>
<evidence type="ECO:0000256" key="10">
    <source>
        <dbReference type="ARBA" id="ARBA00023180"/>
    </source>
</evidence>
<keyword evidence="10" id="KW-0325">Glycoprotein</keyword>
<dbReference type="PRINTS" id="PR01537">
    <property type="entry name" value="INTRLKN1R1F"/>
</dbReference>
<evidence type="ECO:0000256" key="2">
    <source>
        <dbReference type="ARBA" id="ARBA00009634"/>
    </source>
</evidence>
<evidence type="ECO:0000256" key="11">
    <source>
        <dbReference type="SAM" id="Phobius"/>
    </source>
</evidence>
<evidence type="ECO:0000256" key="8">
    <source>
        <dbReference type="ARBA" id="ARBA00023136"/>
    </source>
</evidence>
<proteinExistence type="evidence at transcript level"/>
<dbReference type="Gene3D" id="3.80.10.10">
    <property type="entry name" value="Ribonuclease Inhibitor"/>
    <property type="match status" value="3"/>
</dbReference>
<dbReference type="FunFam" id="3.40.50.10140:FF:000026">
    <property type="entry name" value="Toll-like receptor 2"/>
    <property type="match status" value="1"/>
</dbReference>
<dbReference type="SMART" id="SM00369">
    <property type="entry name" value="LRR_TYP"/>
    <property type="match status" value="12"/>
</dbReference>
<organism evidence="14">
    <name type="scientific">Narceus annularis</name>
    <name type="common">Millipede</name>
    <dbReference type="NCBI Taxonomy" id="174156"/>
    <lineage>
        <taxon>Eukaryota</taxon>
        <taxon>Metazoa</taxon>
        <taxon>Ecdysozoa</taxon>
        <taxon>Arthropoda</taxon>
        <taxon>Myriapoda</taxon>
        <taxon>Diplopoda</taxon>
        <taxon>Helminthomorpha</taxon>
        <taxon>Spirobolidae</taxon>
        <taxon>Narceus</taxon>
    </lineage>
</organism>
<dbReference type="InterPro" id="IPR000483">
    <property type="entry name" value="Cys-rich_flank_reg_C"/>
</dbReference>
<dbReference type="PROSITE" id="PS50104">
    <property type="entry name" value="TIR"/>
    <property type="match status" value="1"/>
</dbReference>
<evidence type="ECO:0000256" key="1">
    <source>
        <dbReference type="ARBA" id="ARBA00004479"/>
    </source>
</evidence>
<feature type="signal peptide" evidence="12">
    <location>
        <begin position="1"/>
        <end position="22"/>
    </location>
</feature>
<keyword evidence="7 11" id="KW-1133">Transmembrane helix</keyword>
<dbReference type="GO" id="GO:0005886">
    <property type="term" value="C:plasma membrane"/>
    <property type="evidence" value="ECO:0007669"/>
    <property type="project" value="TreeGrafter"/>
</dbReference>
<keyword evidence="4 11" id="KW-0812">Transmembrane</keyword>
<dbReference type="PROSITE" id="PS51450">
    <property type="entry name" value="LRR"/>
    <property type="match status" value="4"/>
</dbReference>
<evidence type="ECO:0000256" key="4">
    <source>
        <dbReference type="ARBA" id="ARBA00022692"/>
    </source>
</evidence>
<keyword evidence="9" id="KW-0675">Receptor</keyword>
<comment type="subcellular location">
    <subcellularLocation>
        <location evidence="1">Membrane</location>
        <topology evidence="1">Single-pass type I membrane protein</topology>
    </subcellularLocation>
</comment>
<dbReference type="InterPro" id="IPR001611">
    <property type="entry name" value="Leu-rich_rpt"/>
</dbReference>
<keyword evidence="8 11" id="KW-0472">Membrane</keyword>
<evidence type="ECO:0000256" key="9">
    <source>
        <dbReference type="ARBA" id="ARBA00023170"/>
    </source>
</evidence>
<dbReference type="Gene3D" id="3.40.50.10140">
    <property type="entry name" value="Toll/interleukin-1 receptor homology (TIR) domain"/>
    <property type="match status" value="1"/>
</dbReference>
<dbReference type="EMBL" id="LT968149">
    <property type="protein sequence ID" value="SOU94107.1"/>
    <property type="molecule type" value="mRNA"/>
</dbReference>
<evidence type="ECO:0000256" key="7">
    <source>
        <dbReference type="ARBA" id="ARBA00022989"/>
    </source>
</evidence>
<gene>
    <name evidence="14" type="primary">c57369</name>
</gene>
<dbReference type="PANTHER" id="PTHR24365:SF541">
    <property type="entry name" value="PROTEIN TOLL-RELATED"/>
    <property type="match status" value="1"/>
</dbReference>
<protein>
    <submittedName>
        <fullName evidence="14">Toll protein</fullName>
    </submittedName>
</protein>
<dbReference type="Pfam" id="PF13855">
    <property type="entry name" value="LRR_8"/>
    <property type="match status" value="2"/>
</dbReference>
<evidence type="ECO:0000256" key="3">
    <source>
        <dbReference type="ARBA" id="ARBA00022614"/>
    </source>
</evidence>
<dbReference type="SMART" id="SM00364">
    <property type="entry name" value="LRR_BAC"/>
    <property type="match status" value="6"/>
</dbReference>
<dbReference type="InterPro" id="IPR032675">
    <property type="entry name" value="LRR_dom_sf"/>
</dbReference>
<dbReference type="SUPFAM" id="SSF52200">
    <property type="entry name" value="Toll/Interleukin receptor TIR domain"/>
    <property type="match status" value="1"/>
</dbReference>